<feature type="domain" description="Polymerase beta nucleotidyltransferase" evidence="1">
    <location>
        <begin position="21"/>
        <end position="122"/>
    </location>
</feature>
<protein>
    <recommendedName>
        <fullName evidence="1">Polymerase beta nucleotidyltransferase domain-containing protein</fullName>
    </recommendedName>
</protein>
<dbReference type="InterPro" id="IPR043519">
    <property type="entry name" value="NT_sf"/>
</dbReference>
<dbReference type="InterPro" id="IPR052548">
    <property type="entry name" value="Type_VII_TA_antitoxin"/>
</dbReference>
<dbReference type="InterPro" id="IPR041633">
    <property type="entry name" value="Polbeta"/>
</dbReference>
<accession>A0A0F9FWZ9</accession>
<dbReference type="AlphaFoldDB" id="A0A0F9FWZ9"/>
<evidence type="ECO:0000259" key="1">
    <source>
        <dbReference type="Pfam" id="PF18765"/>
    </source>
</evidence>
<dbReference type="Gene3D" id="3.30.460.10">
    <property type="entry name" value="Beta Polymerase, domain 2"/>
    <property type="match status" value="1"/>
</dbReference>
<dbReference type="CDD" id="cd05403">
    <property type="entry name" value="NT_KNTase_like"/>
    <property type="match status" value="1"/>
</dbReference>
<gene>
    <name evidence="2" type="ORF">LCGC14_2190880</name>
</gene>
<dbReference type="PANTHER" id="PTHR33933:SF1">
    <property type="entry name" value="PROTEIN ADENYLYLTRANSFERASE MNTA-RELATED"/>
    <property type="match status" value="1"/>
</dbReference>
<organism evidence="2">
    <name type="scientific">marine sediment metagenome</name>
    <dbReference type="NCBI Taxonomy" id="412755"/>
    <lineage>
        <taxon>unclassified sequences</taxon>
        <taxon>metagenomes</taxon>
        <taxon>ecological metagenomes</taxon>
    </lineage>
</organism>
<dbReference type="PANTHER" id="PTHR33933">
    <property type="entry name" value="NUCLEOTIDYLTRANSFERASE"/>
    <property type="match status" value="1"/>
</dbReference>
<dbReference type="EMBL" id="LAZR01028675">
    <property type="protein sequence ID" value="KKL61880.1"/>
    <property type="molecule type" value="Genomic_DNA"/>
</dbReference>
<dbReference type="Pfam" id="PF18765">
    <property type="entry name" value="Polbeta"/>
    <property type="match status" value="1"/>
</dbReference>
<dbReference type="SUPFAM" id="SSF81301">
    <property type="entry name" value="Nucleotidyltransferase"/>
    <property type="match status" value="1"/>
</dbReference>
<comment type="caution">
    <text evidence="2">The sequence shown here is derived from an EMBL/GenBank/DDBJ whole genome shotgun (WGS) entry which is preliminary data.</text>
</comment>
<proteinExistence type="predicted"/>
<name>A0A0F9FWZ9_9ZZZZ</name>
<reference evidence="2" key="1">
    <citation type="journal article" date="2015" name="Nature">
        <title>Complex archaea that bridge the gap between prokaryotes and eukaryotes.</title>
        <authorList>
            <person name="Spang A."/>
            <person name="Saw J.H."/>
            <person name="Jorgensen S.L."/>
            <person name="Zaremba-Niedzwiedzka K."/>
            <person name="Martijn J."/>
            <person name="Lind A.E."/>
            <person name="van Eijk R."/>
            <person name="Schleper C."/>
            <person name="Guy L."/>
            <person name="Ettema T.J."/>
        </authorList>
    </citation>
    <scope>NUCLEOTIDE SEQUENCE</scope>
</reference>
<sequence length="162" mass="19126">MDIDLSFIQNANFLRSIKEYLEKLFQIEEKIQGILLFGSLARGEAIYSEREISDIDLIVIFSDGELPNDHIERSRIKRESMNLALLGFDSIWMTKTEFEKSVQIKMDIILSCLDEGKILYDPNDLIKNQKNKLIRELKEKGVKKRSNYWIWPLRKLGDEIEW</sequence>
<evidence type="ECO:0000313" key="2">
    <source>
        <dbReference type="EMBL" id="KKL61880.1"/>
    </source>
</evidence>